<keyword evidence="1" id="KW-0812">Transmembrane</keyword>
<dbReference type="EMBL" id="CAFAAQ010000230">
    <property type="protein sequence ID" value="CAB4822935.1"/>
    <property type="molecule type" value="Genomic_DNA"/>
</dbReference>
<keyword evidence="1" id="KW-0472">Membrane</keyword>
<evidence type="ECO:0000256" key="1">
    <source>
        <dbReference type="SAM" id="Phobius"/>
    </source>
</evidence>
<feature type="transmembrane region" description="Helical" evidence="1">
    <location>
        <begin position="20"/>
        <end position="41"/>
    </location>
</feature>
<gene>
    <name evidence="2" type="ORF">UFOPK3046_01835</name>
</gene>
<keyword evidence="1" id="KW-1133">Transmembrane helix</keyword>
<dbReference type="AlphaFoldDB" id="A0A6J6ZQD2"/>
<accession>A0A6J6ZQD2</accession>
<organism evidence="2">
    <name type="scientific">freshwater metagenome</name>
    <dbReference type="NCBI Taxonomy" id="449393"/>
    <lineage>
        <taxon>unclassified sequences</taxon>
        <taxon>metagenomes</taxon>
        <taxon>ecological metagenomes</taxon>
    </lineage>
</organism>
<reference evidence="2" key="1">
    <citation type="submission" date="2020-05" db="EMBL/GenBank/DDBJ databases">
        <authorList>
            <person name="Chiriac C."/>
            <person name="Salcher M."/>
            <person name="Ghai R."/>
            <person name="Kavagutti S V."/>
        </authorList>
    </citation>
    <scope>NUCLEOTIDE SEQUENCE</scope>
</reference>
<evidence type="ECO:0000313" key="2">
    <source>
        <dbReference type="EMBL" id="CAB4822935.1"/>
    </source>
</evidence>
<sequence>MNLSHTPPSYSMSDSIAVELYRWIGSRTAGLVATLTVILGFRALK</sequence>
<protein>
    <submittedName>
        <fullName evidence="2">Unannotated protein</fullName>
    </submittedName>
</protein>
<proteinExistence type="predicted"/>
<name>A0A6J6ZQD2_9ZZZZ</name>